<name>A0A4R5AEL2_9ACTN</name>
<dbReference type="EMBL" id="SMLB01000015">
    <property type="protein sequence ID" value="TDD69284.1"/>
    <property type="molecule type" value="Genomic_DNA"/>
</dbReference>
<proteinExistence type="predicted"/>
<evidence type="ECO:0000313" key="1">
    <source>
        <dbReference type="EMBL" id="TDD69284.1"/>
    </source>
</evidence>
<gene>
    <name evidence="1" type="ORF">E1262_13250</name>
</gene>
<organism evidence="1 2">
    <name type="scientific">Jiangella aurantiaca</name>
    <dbReference type="NCBI Taxonomy" id="2530373"/>
    <lineage>
        <taxon>Bacteria</taxon>
        <taxon>Bacillati</taxon>
        <taxon>Actinomycetota</taxon>
        <taxon>Actinomycetes</taxon>
        <taxon>Jiangellales</taxon>
        <taxon>Jiangellaceae</taxon>
        <taxon>Jiangella</taxon>
    </lineage>
</organism>
<dbReference type="AlphaFoldDB" id="A0A4R5AEL2"/>
<reference evidence="1 2" key="1">
    <citation type="submission" date="2019-02" db="EMBL/GenBank/DDBJ databases">
        <title>Draft genome sequences of novel Actinobacteria.</title>
        <authorList>
            <person name="Sahin N."/>
            <person name="Ay H."/>
            <person name="Saygin H."/>
        </authorList>
    </citation>
    <scope>NUCLEOTIDE SEQUENCE [LARGE SCALE GENOMIC DNA]</scope>
    <source>
        <strain evidence="1 2">8K307</strain>
    </source>
</reference>
<dbReference type="Proteomes" id="UP000295217">
    <property type="component" value="Unassembled WGS sequence"/>
</dbReference>
<keyword evidence="2" id="KW-1185">Reference proteome</keyword>
<comment type="caution">
    <text evidence="1">The sequence shown here is derived from an EMBL/GenBank/DDBJ whole genome shotgun (WGS) entry which is preliminary data.</text>
</comment>
<accession>A0A4R5AEL2</accession>
<sequence length="64" mass="6993">MRSRPRLHTRHCNRCATSLNGAGMPLHGAGTLCPNCWVTTRTERFEARARAAVAATLADEQGGW</sequence>
<evidence type="ECO:0000313" key="2">
    <source>
        <dbReference type="Proteomes" id="UP000295217"/>
    </source>
</evidence>
<dbReference type="RefSeq" id="WP_132103607.1">
    <property type="nucleotide sequence ID" value="NZ_SMLB01000015.1"/>
</dbReference>
<dbReference type="OrthoDB" id="9915089at2"/>
<protein>
    <submittedName>
        <fullName evidence="1">Uncharacterized protein</fullName>
    </submittedName>
</protein>